<protein>
    <submittedName>
        <fullName evidence="1">Fis family transcriptional regulator</fullName>
    </submittedName>
</protein>
<comment type="caution">
    <text evidence="1">The sequence shown here is derived from an EMBL/GenBank/DDBJ whole genome shotgun (WGS) entry which is preliminary data.</text>
</comment>
<gene>
    <name evidence="1" type="ORF">AX660_02190</name>
</gene>
<dbReference type="RefSeq" id="WP_068381999.1">
    <property type="nucleotide sequence ID" value="NZ_LSNE01000018.1"/>
</dbReference>
<dbReference type="Proteomes" id="UP000070299">
    <property type="component" value="Unassembled WGS sequence"/>
</dbReference>
<dbReference type="STRING" id="1799789.AX660_02190"/>
<proteinExistence type="predicted"/>
<dbReference type="AlphaFoldDB" id="A0A148KL35"/>
<dbReference type="OrthoDB" id="6996126at2"/>
<evidence type="ECO:0000313" key="2">
    <source>
        <dbReference type="Proteomes" id="UP000070299"/>
    </source>
</evidence>
<accession>A0A148KL35</accession>
<organism evidence="1 2">
    <name type="scientific">Paraglaciecola hydrolytica</name>
    <dbReference type="NCBI Taxonomy" id="1799789"/>
    <lineage>
        <taxon>Bacteria</taxon>
        <taxon>Pseudomonadati</taxon>
        <taxon>Pseudomonadota</taxon>
        <taxon>Gammaproteobacteria</taxon>
        <taxon>Alteromonadales</taxon>
        <taxon>Alteromonadaceae</taxon>
        <taxon>Paraglaciecola</taxon>
    </lineage>
</organism>
<name>A0A148KL35_9ALTE</name>
<dbReference type="EMBL" id="LSNE01000018">
    <property type="protein sequence ID" value="KXI27013.1"/>
    <property type="molecule type" value="Genomic_DNA"/>
</dbReference>
<keyword evidence="2" id="KW-1185">Reference proteome</keyword>
<reference evidence="2" key="1">
    <citation type="submission" date="2016-02" db="EMBL/GenBank/DDBJ databases">
        <authorList>
            <person name="Schultz-Johansen M."/>
            <person name="Glaring M.A."/>
            <person name="Bech P.K."/>
            <person name="Stougaard P."/>
        </authorList>
    </citation>
    <scope>NUCLEOTIDE SEQUENCE [LARGE SCALE GENOMIC DNA]</scope>
    <source>
        <strain evidence="2">S66</strain>
    </source>
</reference>
<sequence length="116" mass="13262">MKSTIKKLDDNVVKALTKVCEEAKQKVSGFDWLTHRADYSNFPGSLVVTFVFLTEQQISDAKAEQQDAYLRKLTHKQLLKAGILLKDPRRNVFFDSEEACHKGHQGDWDKRLALPS</sequence>
<evidence type="ECO:0000313" key="1">
    <source>
        <dbReference type="EMBL" id="KXI27013.1"/>
    </source>
</evidence>